<evidence type="ECO:0000313" key="2">
    <source>
        <dbReference type="EMBL" id="SPC99642.1"/>
    </source>
</evidence>
<dbReference type="PANTHER" id="PTHR12121:SF74">
    <property type="entry name" value="CARBON CATABOLITE REPRESSOR PROTEIN 4 HOMOLOG 5"/>
    <property type="match status" value="1"/>
</dbReference>
<dbReference type="Gene3D" id="3.60.10.10">
    <property type="entry name" value="Endonuclease/exonuclease/phosphatase"/>
    <property type="match status" value="1"/>
</dbReference>
<dbReference type="SUPFAM" id="SSF56219">
    <property type="entry name" value="DNase I-like"/>
    <property type="match status" value="1"/>
</dbReference>
<feature type="region of interest" description="Disordered" evidence="1">
    <location>
        <begin position="1"/>
        <end position="34"/>
    </location>
</feature>
<sequence>MSYHKNGLDTQLHDRRKISGQLEGRDFRPQNENTARWSDEELRLATGCGGVTHVEHQLKLCSAYLGVPGSSRTRDNHGEPLATSYHSKFLGTVDYIWHTEELVPVRVLETLPIDILRRNGGLPSEKWGSDHLALVCELAFADDVKGT</sequence>
<dbReference type="GO" id="GO:0000175">
    <property type="term" value="F:3'-5'-RNA exonuclease activity"/>
    <property type="evidence" value="ECO:0007669"/>
    <property type="project" value="TreeGrafter"/>
</dbReference>
<name>A0A2N9GJ51_FAGSY</name>
<dbReference type="PANTHER" id="PTHR12121">
    <property type="entry name" value="CARBON CATABOLITE REPRESSOR PROTEIN 4"/>
    <property type="match status" value="1"/>
</dbReference>
<proteinExistence type="predicted"/>
<evidence type="ECO:0000256" key="1">
    <source>
        <dbReference type="SAM" id="MobiDB-lite"/>
    </source>
</evidence>
<accession>A0A2N9GJ51</accession>
<dbReference type="AlphaFoldDB" id="A0A2N9GJ51"/>
<dbReference type="InterPro" id="IPR050410">
    <property type="entry name" value="CCR4/nocturin_mRNA_transcr"/>
</dbReference>
<organism evidence="2">
    <name type="scientific">Fagus sylvatica</name>
    <name type="common">Beechnut</name>
    <dbReference type="NCBI Taxonomy" id="28930"/>
    <lineage>
        <taxon>Eukaryota</taxon>
        <taxon>Viridiplantae</taxon>
        <taxon>Streptophyta</taxon>
        <taxon>Embryophyta</taxon>
        <taxon>Tracheophyta</taxon>
        <taxon>Spermatophyta</taxon>
        <taxon>Magnoliopsida</taxon>
        <taxon>eudicotyledons</taxon>
        <taxon>Gunneridae</taxon>
        <taxon>Pentapetalae</taxon>
        <taxon>rosids</taxon>
        <taxon>fabids</taxon>
        <taxon>Fagales</taxon>
        <taxon>Fagaceae</taxon>
        <taxon>Fagus</taxon>
    </lineage>
</organism>
<reference evidence="2" key="1">
    <citation type="submission" date="2018-02" db="EMBL/GenBank/DDBJ databases">
        <authorList>
            <person name="Cohen D.B."/>
            <person name="Kent A.D."/>
        </authorList>
    </citation>
    <scope>NUCLEOTIDE SEQUENCE</scope>
</reference>
<protein>
    <recommendedName>
        <fullName evidence="3">Endonuclease/exonuclease/phosphatase domain-containing protein</fullName>
    </recommendedName>
</protein>
<evidence type="ECO:0008006" key="3">
    <source>
        <dbReference type="Google" id="ProtNLM"/>
    </source>
</evidence>
<gene>
    <name evidence="2" type="ORF">FSB_LOCUS27524</name>
</gene>
<dbReference type="InterPro" id="IPR036691">
    <property type="entry name" value="Endo/exonu/phosph_ase_sf"/>
</dbReference>
<dbReference type="EMBL" id="OIVN01001999">
    <property type="protein sequence ID" value="SPC99642.1"/>
    <property type="molecule type" value="Genomic_DNA"/>
</dbReference>